<name>A0AAV7KCM1_9METZ</name>
<feature type="transmembrane region" description="Helical" evidence="8">
    <location>
        <begin position="529"/>
        <end position="553"/>
    </location>
</feature>
<dbReference type="GO" id="GO:0038023">
    <property type="term" value="F:signaling receptor activity"/>
    <property type="evidence" value="ECO:0007669"/>
    <property type="project" value="TreeGrafter"/>
</dbReference>
<evidence type="ECO:0000256" key="3">
    <source>
        <dbReference type="ARBA" id="ARBA00022692"/>
    </source>
</evidence>
<keyword evidence="4 8" id="KW-1133">Transmembrane helix</keyword>
<keyword evidence="10" id="KW-1185">Reference proteome</keyword>
<evidence type="ECO:0000313" key="9">
    <source>
        <dbReference type="EMBL" id="KAI6658613.1"/>
    </source>
</evidence>
<feature type="binding site" evidence="6">
    <location>
        <position position="550"/>
    </location>
    <ligand>
        <name>Zn(2+)</name>
        <dbReference type="ChEBI" id="CHEBI:29105"/>
    </ligand>
</feature>
<evidence type="ECO:0000256" key="4">
    <source>
        <dbReference type="ARBA" id="ARBA00022989"/>
    </source>
</evidence>
<feature type="transmembrane region" description="Helical" evidence="8">
    <location>
        <begin position="559"/>
        <end position="585"/>
    </location>
</feature>
<feature type="compositionally biased region" description="Basic and acidic residues" evidence="7">
    <location>
        <begin position="249"/>
        <end position="270"/>
    </location>
</feature>
<evidence type="ECO:0000313" key="10">
    <source>
        <dbReference type="Proteomes" id="UP001165289"/>
    </source>
</evidence>
<protein>
    <submittedName>
        <fullName evidence="9">Adiponectin receptor protein-like</fullName>
    </submittedName>
</protein>
<feature type="compositionally biased region" description="Basic and acidic residues" evidence="7">
    <location>
        <begin position="179"/>
        <end position="202"/>
    </location>
</feature>
<evidence type="ECO:0000256" key="1">
    <source>
        <dbReference type="ARBA" id="ARBA00004141"/>
    </source>
</evidence>
<evidence type="ECO:0000256" key="6">
    <source>
        <dbReference type="PIRSR" id="PIRSR604254-1"/>
    </source>
</evidence>
<evidence type="ECO:0000256" key="5">
    <source>
        <dbReference type="ARBA" id="ARBA00023136"/>
    </source>
</evidence>
<dbReference type="AlphaFoldDB" id="A0AAV7KCM1"/>
<feature type="region of interest" description="Disordered" evidence="7">
    <location>
        <begin position="1"/>
        <end position="55"/>
    </location>
</feature>
<dbReference type="EMBL" id="JAKMXF010000088">
    <property type="protein sequence ID" value="KAI6658613.1"/>
    <property type="molecule type" value="Genomic_DNA"/>
</dbReference>
<keyword evidence="9" id="KW-0675">Receptor</keyword>
<dbReference type="PANTHER" id="PTHR20855">
    <property type="entry name" value="ADIPOR/PROGESTIN RECEPTOR-RELATED"/>
    <property type="match status" value="1"/>
</dbReference>
<dbReference type="PANTHER" id="PTHR20855:SF52">
    <property type="entry name" value="ADIPONECTIN RECEPTOR PROTEIN"/>
    <property type="match status" value="1"/>
</dbReference>
<dbReference type="Pfam" id="PF03006">
    <property type="entry name" value="HlyIII"/>
    <property type="match status" value="1"/>
</dbReference>
<feature type="transmembrane region" description="Helical" evidence="8">
    <location>
        <begin position="597"/>
        <end position="618"/>
    </location>
</feature>
<keyword evidence="6" id="KW-0862">Zinc</keyword>
<feature type="transmembrane region" description="Helical" evidence="8">
    <location>
        <begin position="494"/>
        <end position="517"/>
    </location>
</feature>
<gene>
    <name evidence="9" type="ORF">LOD99_15411</name>
</gene>
<reference evidence="9 10" key="1">
    <citation type="journal article" date="2023" name="BMC Biol.">
        <title>The compact genome of the sponge Oopsacas minuta (Hexactinellida) is lacking key metazoan core genes.</title>
        <authorList>
            <person name="Santini S."/>
            <person name="Schenkelaars Q."/>
            <person name="Jourda C."/>
            <person name="Duchesne M."/>
            <person name="Belahbib H."/>
            <person name="Rocher C."/>
            <person name="Selva M."/>
            <person name="Riesgo A."/>
            <person name="Vervoort M."/>
            <person name="Leys S.P."/>
            <person name="Kodjabachian L."/>
            <person name="Le Bivic A."/>
            <person name="Borchiellini C."/>
            <person name="Claverie J.M."/>
            <person name="Renard E."/>
        </authorList>
    </citation>
    <scope>NUCLEOTIDE SEQUENCE [LARGE SCALE GENOMIC DNA]</scope>
    <source>
        <strain evidence="9">SPO-2</strain>
    </source>
</reference>
<keyword evidence="5 8" id="KW-0472">Membrane</keyword>
<comment type="similarity">
    <text evidence="2">Belongs to the ADIPOR family.</text>
</comment>
<feature type="transmembrane region" description="Helical" evidence="8">
    <location>
        <begin position="659"/>
        <end position="678"/>
    </location>
</feature>
<keyword evidence="3 8" id="KW-0812">Transmembrane</keyword>
<feature type="binding site" evidence="6">
    <location>
        <position position="700"/>
    </location>
    <ligand>
        <name>Zn(2+)</name>
        <dbReference type="ChEBI" id="CHEBI:29105"/>
    </ligand>
</feature>
<feature type="transmembrane region" description="Helical" evidence="8">
    <location>
        <begin position="624"/>
        <end position="647"/>
    </location>
</feature>
<feature type="region of interest" description="Disordered" evidence="7">
    <location>
        <begin position="235"/>
        <end position="270"/>
    </location>
</feature>
<comment type="caution">
    <text evidence="9">The sequence shown here is derived from an EMBL/GenBank/DDBJ whole genome shotgun (WGS) entry which is preliminary data.</text>
</comment>
<dbReference type="GO" id="GO:0033211">
    <property type="term" value="P:adiponectin-activated signaling pathway"/>
    <property type="evidence" value="ECO:0007669"/>
    <property type="project" value="TreeGrafter"/>
</dbReference>
<dbReference type="GO" id="GO:0046872">
    <property type="term" value="F:metal ion binding"/>
    <property type="evidence" value="ECO:0007669"/>
    <property type="project" value="UniProtKB-KW"/>
</dbReference>
<keyword evidence="6" id="KW-0479">Metal-binding</keyword>
<evidence type="ECO:0000256" key="7">
    <source>
        <dbReference type="SAM" id="MobiDB-lite"/>
    </source>
</evidence>
<proteinExistence type="inferred from homology"/>
<dbReference type="Proteomes" id="UP001165289">
    <property type="component" value="Unassembled WGS sequence"/>
</dbReference>
<feature type="binding site" evidence="6">
    <location>
        <position position="696"/>
    </location>
    <ligand>
        <name>Zn(2+)</name>
        <dbReference type="ChEBI" id="CHEBI:29105"/>
    </ligand>
</feature>
<feature type="region of interest" description="Disordered" evidence="7">
    <location>
        <begin position="170"/>
        <end position="204"/>
    </location>
</feature>
<evidence type="ECO:0000256" key="8">
    <source>
        <dbReference type="SAM" id="Phobius"/>
    </source>
</evidence>
<comment type="subcellular location">
    <subcellularLocation>
        <location evidence="1">Membrane</location>
        <topology evidence="1">Multi-pass membrane protein</topology>
    </subcellularLocation>
</comment>
<dbReference type="GO" id="GO:0005886">
    <property type="term" value="C:plasma membrane"/>
    <property type="evidence" value="ECO:0007669"/>
    <property type="project" value="TreeGrafter"/>
</dbReference>
<dbReference type="InterPro" id="IPR004254">
    <property type="entry name" value="AdipoR/HlyIII-related"/>
</dbReference>
<sequence>MEDELNYTAVKQYPPHLTVQPVPSTPLEDSSCDPDSDQSLDNKKNDTGSGYNYSDDCRPKGLGDAWIDIPMSQAIEFIPVLTPGDIKDIARHKSKVVVARINEQIITHKERMHLHKEKMSQSLATKKERLHLHREKMSQSLATKKERMHLHREKMSQSLATKKERMHLHREKMSQSLATKKERMSQSLTQKREKMTQQREKMSQNFNLQKVKVSQSFTDRRERVSQSFSLRKKKITQRRVRMSQSLTYQRERMSQSLSSKKDKMTLKSKQVREHMSVGAARVHQMRDQVVTQMKSRFGTGLSTREFDLDIPISPLREINTSPDDTPVLRRSRILSQSCPNLYPLPLTEDTLEEVVTPRKDDLSIYSFATSVSARSSESDMNDSESYYSDSSYSDIQDSFIFSIPNPDIIPEPIGNSEEVEIPRSRSASIISDEEPCPLPFWAIPKHSFPLLKYPQLPDWYKDNECIRKYYRPPLRSFKKCIKSIGYWHTESGNIWSHLLGMIIFLIFVPHFAYTMFIRSFDSDFSWPDPSVITVFIISAVLCLLLSTCFHTFMCHSNKVFVLCLRIDYCGIAFLIIGSYIPWFYYLFYCMRIAQIGYISTCVILGVTAIVTMIAPFFNRPKFRIFRALLFGCVGSFGVIPAMHAIGVQGLGPAMSLGGMALMFCGGMFYIVGAGIYAIRFPERIFPGKCDLLLQSHTIFHIFVLIAATFHYFSLLRIQEIRILRGGYCNPGINI</sequence>
<accession>A0AAV7KCM1</accession>
<feature type="transmembrane region" description="Helical" evidence="8">
    <location>
        <begin position="698"/>
        <end position="715"/>
    </location>
</feature>
<evidence type="ECO:0000256" key="2">
    <source>
        <dbReference type="ARBA" id="ARBA00007018"/>
    </source>
</evidence>
<organism evidence="9 10">
    <name type="scientific">Oopsacas minuta</name>
    <dbReference type="NCBI Taxonomy" id="111878"/>
    <lineage>
        <taxon>Eukaryota</taxon>
        <taxon>Metazoa</taxon>
        <taxon>Porifera</taxon>
        <taxon>Hexactinellida</taxon>
        <taxon>Hexasterophora</taxon>
        <taxon>Lyssacinosida</taxon>
        <taxon>Leucopsacidae</taxon>
        <taxon>Oopsacas</taxon>
    </lineage>
</organism>